<evidence type="ECO:0000259" key="5">
    <source>
        <dbReference type="PROSITE" id="PS51898"/>
    </source>
</evidence>
<dbReference type="OrthoDB" id="9801717at2"/>
<evidence type="ECO:0000256" key="1">
    <source>
        <dbReference type="ARBA" id="ARBA00008857"/>
    </source>
</evidence>
<keyword evidence="4" id="KW-0233">DNA recombination</keyword>
<evidence type="ECO:0000313" key="7">
    <source>
        <dbReference type="Proteomes" id="UP000250744"/>
    </source>
</evidence>
<proteinExistence type="inferred from homology"/>
<dbReference type="AlphaFoldDB" id="A0A364NHP3"/>
<dbReference type="PROSITE" id="PS51898">
    <property type="entry name" value="TYR_RECOMBINASE"/>
    <property type="match status" value="1"/>
</dbReference>
<dbReference type="EMBL" id="QKRX01000039">
    <property type="protein sequence ID" value="RAU16405.1"/>
    <property type="molecule type" value="Genomic_DNA"/>
</dbReference>
<dbReference type="PANTHER" id="PTHR30349:SF41">
    <property type="entry name" value="INTEGRASE_RECOMBINASE PROTEIN MJ0367-RELATED"/>
    <property type="match status" value="1"/>
</dbReference>
<comment type="caution">
    <text evidence="6">The sequence shown here is derived from an EMBL/GenBank/DDBJ whole genome shotgun (WGS) entry which is preliminary data.</text>
</comment>
<evidence type="ECO:0000256" key="3">
    <source>
        <dbReference type="ARBA" id="ARBA00023125"/>
    </source>
</evidence>
<gene>
    <name evidence="6" type="ORF">DN062_18385</name>
</gene>
<dbReference type="GO" id="GO:0003677">
    <property type="term" value="F:DNA binding"/>
    <property type="evidence" value="ECO:0007669"/>
    <property type="project" value="UniProtKB-KW"/>
</dbReference>
<dbReference type="RefSeq" id="WP_112160737.1">
    <property type="nucleotide sequence ID" value="NZ_QKRX01000039.1"/>
</dbReference>
<protein>
    <submittedName>
        <fullName evidence="6">Integrase</fullName>
    </submittedName>
</protein>
<evidence type="ECO:0000256" key="4">
    <source>
        <dbReference type="ARBA" id="ARBA00023172"/>
    </source>
</evidence>
<organism evidence="6 7">
    <name type="scientific">Nitrincola tibetensis</name>
    <dbReference type="NCBI Taxonomy" id="2219697"/>
    <lineage>
        <taxon>Bacteria</taxon>
        <taxon>Pseudomonadati</taxon>
        <taxon>Pseudomonadota</taxon>
        <taxon>Gammaproteobacteria</taxon>
        <taxon>Oceanospirillales</taxon>
        <taxon>Oceanospirillaceae</taxon>
        <taxon>Nitrincola</taxon>
    </lineage>
</organism>
<dbReference type="GO" id="GO:0006310">
    <property type="term" value="P:DNA recombination"/>
    <property type="evidence" value="ECO:0007669"/>
    <property type="project" value="UniProtKB-KW"/>
</dbReference>
<dbReference type="InterPro" id="IPR013762">
    <property type="entry name" value="Integrase-like_cat_sf"/>
</dbReference>
<dbReference type="InterPro" id="IPR050090">
    <property type="entry name" value="Tyrosine_recombinase_XerCD"/>
</dbReference>
<dbReference type="GO" id="GO:0015074">
    <property type="term" value="P:DNA integration"/>
    <property type="evidence" value="ECO:0007669"/>
    <property type="project" value="UniProtKB-KW"/>
</dbReference>
<accession>A0A364NHP3</accession>
<sequence>SRSSCRQAVHAIHFLFNKVLGRPLNYLQLPYQKKDQKIPDLLYPDEVHSIIQHCTHLKQQSAIALSYATGMRIGEICALRIDDLDGPHNRIKVRQGKGNKDRYVLFPEGVKRQLRCYWQRYRPVDVLFYGLDKHRTYDPKYLRLEVKDAAKRAGISKTVRFHSLRHAFATHQLMAGTPLTRLQLLLGHRQLSTTLVYLQWIAMMEPCQKVSEDLLGPAWCVS</sequence>
<name>A0A364NHP3_9GAMM</name>
<comment type="similarity">
    <text evidence="1">Belongs to the 'phage' integrase family.</text>
</comment>
<dbReference type="SUPFAM" id="SSF56349">
    <property type="entry name" value="DNA breaking-rejoining enzymes"/>
    <property type="match status" value="1"/>
</dbReference>
<keyword evidence="7" id="KW-1185">Reference proteome</keyword>
<evidence type="ECO:0000256" key="2">
    <source>
        <dbReference type="ARBA" id="ARBA00022908"/>
    </source>
</evidence>
<evidence type="ECO:0000313" key="6">
    <source>
        <dbReference type="EMBL" id="RAU16405.1"/>
    </source>
</evidence>
<keyword evidence="3" id="KW-0238">DNA-binding</keyword>
<keyword evidence="2" id="KW-0229">DNA integration</keyword>
<dbReference type="InterPro" id="IPR011010">
    <property type="entry name" value="DNA_brk_join_enz"/>
</dbReference>
<dbReference type="PANTHER" id="PTHR30349">
    <property type="entry name" value="PHAGE INTEGRASE-RELATED"/>
    <property type="match status" value="1"/>
</dbReference>
<dbReference type="InterPro" id="IPR002104">
    <property type="entry name" value="Integrase_catalytic"/>
</dbReference>
<reference evidence="6 7" key="1">
    <citation type="submission" date="2018-06" db="EMBL/GenBank/DDBJ databases">
        <title>Nitrincola tibetense sp. nov., isolated from Lake XuguoCo on Tibetan Plateau.</title>
        <authorList>
            <person name="Xing P."/>
        </authorList>
    </citation>
    <scope>NUCLEOTIDE SEQUENCE [LARGE SCALE GENOMIC DNA]</scope>
    <source>
        <strain evidence="7">xg18</strain>
    </source>
</reference>
<dbReference type="Pfam" id="PF00589">
    <property type="entry name" value="Phage_integrase"/>
    <property type="match status" value="1"/>
</dbReference>
<dbReference type="Gene3D" id="1.10.443.10">
    <property type="entry name" value="Intergrase catalytic core"/>
    <property type="match status" value="1"/>
</dbReference>
<feature type="domain" description="Tyr recombinase" evidence="5">
    <location>
        <begin position="37"/>
        <end position="211"/>
    </location>
</feature>
<feature type="non-terminal residue" evidence="6">
    <location>
        <position position="1"/>
    </location>
</feature>
<dbReference type="Proteomes" id="UP000250744">
    <property type="component" value="Unassembled WGS sequence"/>
</dbReference>